<organism evidence="2">
    <name type="scientific">Diacronema lutheri</name>
    <name type="common">Unicellular marine alga</name>
    <name type="synonym">Monochrysis lutheri</name>
    <dbReference type="NCBI Taxonomy" id="2081491"/>
    <lineage>
        <taxon>Eukaryota</taxon>
        <taxon>Haptista</taxon>
        <taxon>Haptophyta</taxon>
        <taxon>Pavlovophyceae</taxon>
        <taxon>Pavlovales</taxon>
        <taxon>Pavlovaceae</taxon>
        <taxon>Diacronema</taxon>
    </lineage>
</organism>
<dbReference type="EMBL" id="HBEB01001510">
    <property type="protein sequence ID" value="CAD8266699.1"/>
    <property type="molecule type" value="Transcribed_RNA"/>
</dbReference>
<feature type="compositionally biased region" description="Basic and acidic residues" evidence="1">
    <location>
        <begin position="9"/>
        <end position="23"/>
    </location>
</feature>
<gene>
    <name evidence="2" type="ORF">PLUT1463_LOCUS998</name>
</gene>
<feature type="region of interest" description="Disordered" evidence="1">
    <location>
        <begin position="58"/>
        <end position="77"/>
    </location>
</feature>
<feature type="compositionally biased region" description="Basic and acidic residues" evidence="1">
    <location>
        <begin position="100"/>
        <end position="110"/>
    </location>
</feature>
<feature type="region of interest" description="Disordered" evidence="1">
    <location>
        <begin position="1"/>
        <end position="45"/>
    </location>
</feature>
<proteinExistence type="predicted"/>
<feature type="region of interest" description="Disordered" evidence="1">
    <location>
        <begin position="85"/>
        <end position="128"/>
    </location>
</feature>
<evidence type="ECO:0000256" key="1">
    <source>
        <dbReference type="SAM" id="MobiDB-lite"/>
    </source>
</evidence>
<protein>
    <submittedName>
        <fullName evidence="2">Uncharacterized protein</fullName>
    </submittedName>
</protein>
<dbReference type="AlphaFoldDB" id="A0A7R9UHP7"/>
<sequence length="159" mass="17243">MARQAESSSRPRRESEARNERHPCAPMSGEGAAPDARREGRPIDDDACLQHRAIRCARVEQVHQGEPRGTPEQGGRYVDLLAQAGAMHRDGERQPTASDGTRRVGERKSDSSLSGDDVVEGSRGRQGVRHVRMADPSVVISLFEKPAISSVVVANVVPT</sequence>
<accession>A0A7R9UHP7</accession>
<name>A0A7R9UHP7_DIALT</name>
<reference evidence="2" key="1">
    <citation type="submission" date="2021-01" db="EMBL/GenBank/DDBJ databases">
        <authorList>
            <person name="Corre E."/>
            <person name="Pelletier E."/>
            <person name="Niang G."/>
            <person name="Scheremetjew M."/>
            <person name="Finn R."/>
            <person name="Kale V."/>
            <person name="Holt S."/>
            <person name="Cochrane G."/>
            <person name="Meng A."/>
            <person name="Brown T."/>
            <person name="Cohen L."/>
        </authorList>
    </citation>
    <scope>NUCLEOTIDE SEQUENCE</scope>
    <source>
        <strain evidence="2">RCC1537</strain>
    </source>
</reference>
<feature type="compositionally biased region" description="Basic and acidic residues" evidence="1">
    <location>
        <begin position="35"/>
        <end position="44"/>
    </location>
</feature>
<evidence type="ECO:0000313" key="2">
    <source>
        <dbReference type="EMBL" id="CAD8266699.1"/>
    </source>
</evidence>